<evidence type="ECO:0000313" key="2">
    <source>
        <dbReference type="Proteomes" id="UP000019489"/>
    </source>
</evidence>
<name>W9G9W9_9MICO</name>
<reference evidence="1 2" key="1">
    <citation type="submission" date="2013-08" db="EMBL/GenBank/DDBJ databases">
        <title>Intrasporangium oryzae NRRL B-24470.</title>
        <authorList>
            <person name="Liu H."/>
            <person name="Wang G."/>
        </authorList>
    </citation>
    <scope>NUCLEOTIDE SEQUENCE [LARGE SCALE GENOMIC DNA]</scope>
    <source>
        <strain evidence="1 2">NRRL B-24470</strain>
    </source>
</reference>
<dbReference type="Proteomes" id="UP000019489">
    <property type="component" value="Unassembled WGS sequence"/>
</dbReference>
<dbReference type="RefSeq" id="WP_034807864.1">
    <property type="nucleotide sequence ID" value="NZ_AWSA01000037.1"/>
</dbReference>
<dbReference type="STRING" id="1386089.N865_14150"/>
<dbReference type="InterPro" id="IPR012349">
    <property type="entry name" value="Split_barrel_FMN-bd"/>
</dbReference>
<proteinExistence type="predicted"/>
<dbReference type="Gene3D" id="2.30.110.10">
    <property type="entry name" value="Electron Transport, Fmn-binding Protein, Chain A"/>
    <property type="match status" value="1"/>
</dbReference>
<dbReference type="PATRIC" id="fig|1386089.3.peg.3109"/>
<gene>
    <name evidence="1" type="ORF">N865_14150</name>
</gene>
<protein>
    <submittedName>
        <fullName evidence="1">Uncharacterized protein</fullName>
    </submittedName>
</protein>
<organism evidence="1 2">
    <name type="scientific">Intrasporangium oryzae NRRL B-24470</name>
    <dbReference type="NCBI Taxonomy" id="1386089"/>
    <lineage>
        <taxon>Bacteria</taxon>
        <taxon>Bacillati</taxon>
        <taxon>Actinomycetota</taxon>
        <taxon>Actinomycetes</taxon>
        <taxon>Micrococcales</taxon>
        <taxon>Intrasporangiaceae</taxon>
        <taxon>Intrasporangium</taxon>
    </lineage>
</organism>
<dbReference type="OrthoDB" id="9812086at2"/>
<dbReference type="EMBL" id="AWSA01000037">
    <property type="protein sequence ID" value="EWT00664.1"/>
    <property type="molecule type" value="Genomic_DNA"/>
</dbReference>
<sequence>MRLDPEVARARLAAHDHGVLCTIHAVRGVDAVPVVFVVDDDGFVGIPVDVVKPKASTRLQRERNLEADPRATLLVEHWDPRDWSRLWWVRAGLRYEPAPPPGREASLAALLARRFTQYRDEPFVRVLVLRVAAVTGWAARDSGTPDHP</sequence>
<comment type="caution">
    <text evidence="1">The sequence shown here is derived from an EMBL/GenBank/DDBJ whole genome shotgun (WGS) entry which is preliminary data.</text>
</comment>
<accession>W9G9W9</accession>
<dbReference type="SUPFAM" id="SSF50475">
    <property type="entry name" value="FMN-binding split barrel"/>
    <property type="match status" value="1"/>
</dbReference>
<dbReference type="eggNOG" id="COG3467">
    <property type="taxonomic scope" value="Bacteria"/>
</dbReference>
<dbReference type="AlphaFoldDB" id="W9G9W9"/>
<evidence type="ECO:0000313" key="1">
    <source>
        <dbReference type="EMBL" id="EWT00664.1"/>
    </source>
</evidence>
<keyword evidence="2" id="KW-1185">Reference proteome</keyword>